<keyword evidence="3" id="KW-1185">Reference proteome</keyword>
<dbReference type="AlphaFoldDB" id="A0A1I6E3R6"/>
<dbReference type="SUPFAM" id="SSF75304">
    <property type="entry name" value="Amidase signature (AS) enzymes"/>
    <property type="match status" value="1"/>
</dbReference>
<dbReference type="InterPro" id="IPR000120">
    <property type="entry name" value="Amidase"/>
</dbReference>
<dbReference type="Pfam" id="PF01425">
    <property type="entry name" value="Amidase"/>
    <property type="match status" value="1"/>
</dbReference>
<evidence type="ECO:0000259" key="1">
    <source>
        <dbReference type="Pfam" id="PF01425"/>
    </source>
</evidence>
<dbReference type="STRING" id="871652.SAMN04515673_10725"/>
<evidence type="ECO:0000313" key="3">
    <source>
        <dbReference type="Proteomes" id="UP000199302"/>
    </source>
</evidence>
<accession>A0A1I6E3R6</accession>
<dbReference type="RefSeq" id="WP_092080735.1">
    <property type="nucleotide sequence ID" value="NZ_FOYI01000007.1"/>
</dbReference>
<dbReference type="Gene3D" id="3.90.1300.10">
    <property type="entry name" value="Amidase signature (AS) domain"/>
    <property type="match status" value="1"/>
</dbReference>
<dbReference type="PANTHER" id="PTHR11895:SF151">
    <property type="entry name" value="GLUTAMYL-TRNA(GLN) AMIDOTRANSFERASE SUBUNIT A"/>
    <property type="match status" value="1"/>
</dbReference>
<dbReference type="InterPro" id="IPR023631">
    <property type="entry name" value="Amidase_dom"/>
</dbReference>
<organism evidence="2 3">
    <name type="scientific">Poseidonocella sedimentorum</name>
    <dbReference type="NCBI Taxonomy" id="871652"/>
    <lineage>
        <taxon>Bacteria</taxon>
        <taxon>Pseudomonadati</taxon>
        <taxon>Pseudomonadota</taxon>
        <taxon>Alphaproteobacteria</taxon>
        <taxon>Rhodobacterales</taxon>
        <taxon>Roseobacteraceae</taxon>
        <taxon>Poseidonocella</taxon>
    </lineage>
</organism>
<name>A0A1I6E3R6_9RHOB</name>
<dbReference type="GO" id="GO:0003824">
    <property type="term" value="F:catalytic activity"/>
    <property type="evidence" value="ECO:0007669"/>
    <property type="project" value="InterPro"/>
</dbReference>
<reference evidence="2 3" key="1">
    <citation type="submission" date="2016-10" db="EMBL/GenBank/DDBJ databases">
        <authorList>
            <person name="de Groot N.N."/>
        </authorList>
    </citation>
    <scope>NUCLEOTIDE SEQUENCE [LARGE SCALE GENOMIC DNA]</scope>
    <source>
        <strain evidence="3">KMM 9023,NRIC 0796,JCM 17311,KCTC 23692</strain>
    </source>
</reference>
<sequence>MPDRLTATAIARDLAAGRRSAEDVFDATLDVIQRREPALRAFAFFDPELARAQAWAIDASADRGTRGALAGVPVTVKDVIATKDMPTGHNTARYAGAMTGVDAACVDTLRQSGAVILSKSVTTEFAATQRGAMTRNPHDAARTPGGSSSGSAAAVAAGMATIGLGTQTGGSTIRPASFNGVWGWKPSWGAISREGLKLYSLTCDTIGFYARDPADFTLLADVFDLDPAPEPAQVRGLRIGVVRPPLWGQVAPAMRTALARSAEQLRAAGAEVSDVTLPEIFDGIDAAHAAILLREGRAAFLNEDRAQGAALHPEFRAMVANTAGQTPQEARAAYRCADACRAAMDELLAGYDAVIAPSACGEAPVGLDSTGDPSMNGLWTLMSVPVVSIPGFTGPAGMPMGISVITRRFTDRTALAAARLIAGEIGGAIAAEESAEDSAEASSAA</sequence>
<feature type="domain" description="Amidase" evidence="1">
    <location>
        <begin position="25"/>
        <end position="414"/>
    </location>
</feature>
<dbReference type="OrthoDB" id="9777859at2"/>
<proteinExistence type="predicted"/>
<dbReference type="PANTHER" id="PTHR11895">
    <property type="entry name" value="TRANSAMIDASE"/>
    <property type="match status" value="1"/>
</dbReference>
<protein>
    <submittedName>
        <fullName evidence="2">Amidase</fullName>
    </submittedName>
</protein>
<dbReference type="Proteomes" id="UP000199302">
    <property type="component" value="Unassembled WGS sequence"/>
</dbReference>
<dbReference type="EMBL" id="FOYI01000007">
    <property type="protein sequence ID" value="SFR12182.1"/>
    <property type="molecule type" value="Genomic_DNA"/>
</dbReference>
<evidence type="ECO:0000313" key="2">
    <source>
        <dbReference type="EMBL" id="SFR12182.1"/>
    </source>
</evidence>
<gene>
    <name evidence="2" type="ORF">SAMN04515673_10725</name>
</gene>
<dbReference type="InterPro" id="IPR036928">
    <property type="entry name" value="AS_sf"/>
</dbReference>